<dbReference type="PANTHER" id="PTHR46307">
    <property type="entry name" value="G9A, ISOFORM B"/>
    <property type="match status" value="1"/>
</dbReference>
<keyword evidence="9" id="KW-1185">Reference proteome</keyword>
<dbReference type="GO" id="GO:0002039">
    <property type="term" value="F:p53 binding"/>
    <property type="evidence" value="ECO:0007669"/>
    <property type="project" value="InterPro"/>
</dbReference>
<dbReference type="Gene3D" id="1.25.40.20">
    <property type="entry name" value="Ankyrin repeat-containing domain"/>
    <property type="match status" value="2"/>
</dbReference>
<feature type="domain" description="Pre-SET" evidence="8">
    <location>
        <begin position="997"/>
        <end position="1061"/>
    </location>
</feature>
<gene>
    <name evidence="10" type="primary">LOC111355265</name>
</gene>
<feature type="compositionally biased region" description="Basic residues" evidence="6">
    <location>
        <begin position="350"/>
        <end position="360"/>
    </location>
</feature>
<feature type="domain" description="SET" evidence="7">
    <location>
        <begin position="1069"/>
        <end position="1195"/>
    </location>
</feature>
<dbReference type="SUPFAM" id="SSF82199">
    <property type="entry name" value="SET domain"/>
    <property type="match status" value="1"/>
</dbReference>
<feature type="compositionally biased region" description="Basic and acidic residues" evidence="6">
    <location>
        <begin position="720"/>
        <end position="743"/>
    </location>
</feature>
<dbReference type="InterPro" id="IPR036770">
    <property type="entry name" value="Ankyrin_rpt-contain_sf"/>
</dbReference>
<dbReference type="GO" id="GO:0005634">
    <property type="term" value="C:nucleus"/>
    <property type="evidence" value="ECO:0007669"/>
    <property type="project" value="InterPro"/>
</dbReference>
<evidence type="ECO:0000313" key="10">
    <source>
        <dbReference type="RefSeq" id="XP_022824816.1"/>
    </source>
</evidence>
<dbReference type="InterPro" id="IPR043550">
    <property type="entry name" value="EHMT1/EHMT2"/>
</dbReference>
<dbReference type="GO" id="GO:0000122">
    <property type="term" value="P:negative regulation of transcription by RNA polymerase II"/>
    <property type="evidence" value="ECO:0007669"/>
    <property type="project" value="TreeGrafter"/>
</dbReference>
<feature type="region of interest" description="Disordered" evidence="6">
    <location>
        <begin position="32"/>
        <end position="157"/>
    </location>
</feature>
<dbReference type="InterPro" id="IPR001214">
    <property type="entry name" value="SET_dom"/>
</dbReference>
<dbReference type="Pfam" id="PF05033">
    <property type="entry name" value="Pre-SET"/>
    <property type="match status" value="1"/>
</dbReference>
<evidence type="ECO:0000256" key="2">
    <source>
        <dbReference type="ARBA" id="ARBA00022454"/>
    </source>
</evidence>
<feature type="region of interest" description="Disordered" evidence="6">
    <location>
        <begin position="713"/>
        <end position="753"/>
    </location>
</feature>
<dbReference type="PROSITE" id="PS50867">
    <property type="entry name" value="PRE_SET"/>
    <property type="match status" value="1"/>
</dbReference>
<keyword evidence="5" id="KW-0040">ANK repeat</keyword>
<dbReference type="InterPro" id="IPR047762">
    <property type="entry name" value="EHMT_CRR"/>
</dbReference>
<dbReference type="PROSITE" id="PS50088">
    <property type="entry name" value="ANK_REPEAT"/>
    <property type="match status" value="3"/>
</dbReference>
<dbReference type="SMART" id="SM00317">
    <property type="entry name" value="SET"/>
    <property type="match status" value="1"/>
</dbReference>
<feature type="compositionally biased region" description="Acidic residues" evidence="6">
    <location>
        <begin position="249"/>
        <end position="290"/>
    </location>
</feature>
<feature type="region of interest" description="Disordered" evidence="6">
    <location>
        <begin position="172"/>
        <end position="405"/>
    </location>
</feature>
<keyword evidence="4" id="KW-0949">S-adenosyl-L-methionine</keyword>
<dbReference type="GeneID" id="111355265"/>
<dbReference type="RefSeq" id="XP_022824816.1">
    <property type="nucleotide sequence ID" value="XM_022969048.1"/>
</dbReference>
<dbReference type="PROSITE" id="PS50297">
    <property type="entry name" value="ANK_REP_REGION"/>
    <property type="match status" value="3"/>
</dbReference>
<keyword evidence="3" id="KW-0489">Methyltransferase</keyword>
<dbReference type="SMART" id="SM00248">
    <property type="entry name" value="ANK"/>
    <property type="match status" value="5"/>
</dbReference>
<feature type="compositionally biased region" description="Basic and acidic residues" evidence="6">
    <location>
        <begin position="64"/>
        <end position="74"/>
    </location>
</feature>
<dbReference type="SMART" id="SM00468">
    <property type="entry name" value="PreSET"/>
    <property type="match status" value="1"/>
</dbReference>
<name>A0A9J7IRN6_SPOLT</name>
<proteinExistence type="predicted"/>
<feature type="compositionally biased region" description="Basic and acidic residues" evidence="6">
    <location>
        <begin position="379"/>
        <end position="388"/>
    </location>
</feature>
<organism evidence="9 10">
    <name type="scientific">Spodoptera litura</name>
    <name type="common">Asian cotton leafworm</name>
    <dbReference type="NCBI Taxonomy" id="69820"/>
    <lineage>
        <taxon>Eukaryota</taxon>
        <taxon>Metazoa</taxon>
        <taxon>Ecdysozoa</taxon>
        <taxon>Arthropoda</taxon>
        <taxon>Hexapoda</taxon>
        <taxon>Insecta</taxon>
        <taxon>Pterygota</taxon>
        <taxon>Neoptera</taxon>
        <taxon>Endopterygota</taxon>
        <taxon>Lepidoptera</taxon>
        <taxon>Glossata</taxon>
        <taxon>Ditrysia</taxon>
        <taxon>Noctuoidea</taxon>
        <taxon>Noctuidae</taxon>
        <taxon>Amphipyrinae</taxon>
        <taxon>Spodoptera</taxon>
    </lineage>
</organism>
<dbReference type="InterPro" id="IPR046341">
    <property type="entry name" value="SET_dom_sf"/>
</dbReference>
<dbReference type="Pfam" id="PF12796">
    <property type="entry name" value="Ank_2"/>
    <property type="match status" value="1"/>
</dbReference>
<dbReference type="GO" id="GO:0000785">
    <property type="term" value="C:chromatin"/>
    <property type="evidence" value="ECO:0007669"/>
    <property type="project" value="TreeGrafter"/>
</dbReference>
<evidence type="ECO:0000256" key="3">
    <source>
        <dbReference type="ARBA" id="ARBA00022603"/>
    </source>
</evidence>
<feature type="compositionally biased region" description="Acidic residues" evidence="6">
    <location>
        <begin position="211"/>
        <end position="226"/>
    </location>
</feature>
<keyword evidence="2" id="KW-0158">Chromosome</keyword>
<evidence type="ECO:0000256" key="4">
    <source>
        <dbReference type="ARBA" id="ARBA00022691"/>
    </source>
</evidence>
<evidence type="ECO:0000259" key="8">
    <source>
        <dbReference type="PROSITE" id="PS50867"/>
    </source>
</evidence>
<dbReference type="InterPro" id="IPR002110">
    <property type="entry name" value="Ankyrin_rpt"/>
</dbReference>
<sequence length="1227" mass="134573">MNTDEDSPAKKKVDKQPTDNLTVTLDKIDAKLLEKGDEEPKPRIVLTFRSEKNSAKSSNMKIVTNEEKQEEAPRRSSRTRGKWEWVCDSDTSPKKNKSGTQTMSENDESDSSHTTPKRSTRRRSKDSDNVLANAIARKEKSYETQQAPQRLSRRIKPTAKILANEELRIGLESQNNARLGINDKSPEEGVRTRRSVRPLATQVEKKKEREVEVEEEMAELGEDDDSQSQNTVMKLKHLCELGLKAISPDEAEDSGNENKGEEDEEEEAEGEEEEGEGEADELDEDEEVEDAIFLSKMMEPDDSSDADSDFRCSVEVAAKNRPRRSTRLCSSIGFNDSDRSSPVGEDEHKSPRRPSKRSKHNYVEDSERSHRKRRRHRSSGGDEPHSDAEVEDISTPAAADEGSEAACPTDEIKIIAACFCETPSNVYAAPEELTEPVFCQAIELVDGVRVGCSHSARRHRSLVSSGNPSGLAPLVRAGPRAPYFLACSLHATQLAKHMCCPACGLFCTQGIFYQCSSGHLFHLDCGLPYNDTKQVPPGCPHCGISSYRWKTANDSCVKVQVEMKCSNKRIFLPDQREQCTPAYLSFSIREPKPESGPVIPPDLLPSPPIDLKQFCEQAAQAPNKSPQPLCDAILRGDTVHQLIPKIVSSASLNKPVSGQAGGGCAHAAARAGHVAALYLLHYAGAGLDHTDTHMRTPLMLAILALVEKPTIKKKKGNKRSKSEDPEPDADKTEESERQDKGEDRMDEEEDSVRTKEEDLVKVIRYLVIAGCDVNLPGPDGMTCLHIAAQHGLVGVIPYLLERANVDARDHGGWTPLVWAAENNHSQAVKLLLGAGAEAASCDSEGNGSVHWCALAGAAAALRALLHARPALAHTLNAHGDTPLHIAARQGHYACVVMLLARGVRTDIENAAGELPVEVCTGPCQTAISLNMQMTIAVKDNLPRFKLLSSDISNGREPFPIPCVNEVDDAPLPDDFTYVTRHVMPVPVSVDNTIDTLQGCRCAAGECSSMSCACAALGVRGWYCGGRLAPAFPYHDPPMLFECNQTCHCNMRRCGNSIVSRAAAAGSVCVRVQVFRCAEPRGWGLRARQPVLRGAPVALYVGELLPLPQADTRAADQYMFALDVKSDLLEQCSDKTQLCVDAAQYGSAARFINHSCRPNLAPVRVFTDTRDLRLPTVALFATADIQQDEELTFDYGDKFWSVKSKWMKCECGSVDCRYPTKSEDTESS</sequence>
<reference evidence="10" key="1">
    <citation type="submission" date="2025-08" db="UniProtKB">
        <authorList>
            <consortium name="RefSeq"/>
        </authorList>
    </citation>
    <scope>IDENTIFICATION</scope>
    <source>
        <strain evidence="10">Ishihara</strain>
        <tissue evidence="10">Whole body</tissue>
    </source>
</reference>
<evidence type="ECO:0000259" key="7">
    <source>
        <dbReference type="PROSITE" id="PS50280"/>
    </source>
</evidence>
<dbReference type="Pfam" id="PF00023">
    <property type="entry name" value="Ank"/>
    <property type="match status" value="1"/>
</dbReference>
<evidence type="ECO:0000256" key="1">
    <source>
        <dbReference type="ARBA" id="ARBA00004286"/>
    </source>
</evidence>
<evidence type="ECO:0000256" key="5">
    <source>
        <dbReference type="PROSITE-ProRule" id="PRU00023"/>
    </source>
</evidence>
<accession>A0A9J7IRN6</accession>
<dbReference type="KEGG" id="sliu:111355265"/>
<dbReference type="InterPro" id="IPR007728">
    <property type="entry name" value="Pre-SET_dom"/>
</dbReference>
<dbReference type="CDD" id="cd20905">
    <property type="entry name" value="EHMT_ZBD"/>
    <property type="match status" value="1"/>
</dbReference>
<feature type="compositionally biased region" description="Basic and acidic residues" evidence="6">
    <location>
        <begin position="32"/>
        <end position="42"/>
    </location>
</feature>
<feature type="repeat" description="ANK" evidence="5">
    <location>
        <begin position="811"/>
        <end position="843"/>
    </location>
</feature>
<dbReference type="AlphaFoldDB" id="A0A9J7IRN6"/>
<dbReference type="CTD" id="30971"/>
<dbReference type="GO" id="GO:0032259">
    <property type="term" value="P:methylation"/>
    <property type="evidence" value="ECO:0007669"/>
    <property type="project" value="UniProtKB-KW"/>
</dbReference>
<dbReference type="OrthoDB" id="616263at2759"/>
<feature type="compositionally biased region" description="Basic residues" evidence="6">
    <location>
        <begin position="369"/>
        <end position="378"/>
    </location>
</feature>
<comment type="subcellular location">
    <subcellularLocation>
        <location evidence="1">Chromosome</location>
    </subcellularLocation>
</comment>
<evidence type="ECO:0000313" key="9">
    <source>
        <dbReference type="Proteomes" id="UP000301870"/>
    </source>
</evidence>
<protein>
    <submittedName>
        <fullName evidence="10">Histone-lysine N-methyltransferase EHMT1 isoform X1</fullName>
    </submittedName>
</protein>
<evidence type="ECO:0000256" key="6">
    <source>
        <dbReference type="SAM" id="MobiDB-lite"/>
    </source>
</evidence>
<dbReference type="PROSITE" id="PS50280">
    <property type="entry name" value="SET"/>
    <property type="match status" value="1"/>
</dbReference>
<dbReference type="Proteomes" id="UP000301870">
    <property type="component" value="Chromosome 2"/>
</dbReference>
<feature type="repeat" description="ANK" evidence="5">
    <location>
        <begin position="779"/>
        <end position="802"/>
    </location>
</feature>
<dbReference type="Gene3D" id="2.170.270.10">
    <property type="entry name" value="SET domain"/>
    <property type="match status" value="1"/>
</dbReference>
<feature type="repeat" description="ANK" evidence="5">
    <location>
        <begin position="878"/>
        <end position="910"/>
    </location>
</feature>
<dbReference type="SUPFAM" id="SSF48403">
    <property type="entry name" value="Ankyrin repeat"/>
    <property type="match status" value="2"/>
</dbReference>
<dbReference type="Pfam" id="PF21533">
    <property type="entry name" value="EHMT1-2_CRR"/>
    <property type="match status" value="1"/>
</dbReference>
<dbReference type="Pfam" id="PF00856">
    <property type="entry name" value="SET"/>
    <property type="match status" value="1"/>
</dbReference>
<dbReference type="GO" id="GO:0008270">
    <property type="term" value="F:zinc ion binding"/>
    <property type="evidence" value="ECO:0007669"/>
    <property type="project" value="InterPro"/>
</dbReference>
<dbReference type="GO" id="GO:0046974">
    <property type="term" value="F:histone H3K9 methyltransferase activity"/>
    <property type="evidence" value="ECO:0007669"/>
    <property type="project" value="TreeGrafter"/>
</dbReference>
<feature type="compositionally biased region" description="Basic residues" evidence="6">
    <location>
        <begin position="115"/>
        <end position="124"/>
    </location>
</feature>
<dbReference type="PANTHER" id="PTHR46307:SF4">
    <property type="entry name" value="G9A, ISOFORM B"/>
    <property type="match status" value="1"/>
</dbReference>
<keyword evidence="3" id="KW-0808">Transferase</keyword>